<dbReference type="EMBL" id="CP000828">
    <property type="protein sequence ID" value="ABW30669.1"/>
    <property type="molecule type" value="Genomic_DNA"/>
</dbReference>
<dbReference type="InterPro" id="IPR018357">
    <property type="entry name" value="Hexapep_transf_CS"/>
</dbReference>
<protein>
    <recommendedName>
        <fullName evidence="7">Serine acetyltransferase</fullName>
    </recommendedName>
</protein>
<evidence type="ECO:0000256" key="3">
    <source>
        <dbReference type="ARBA" id="ARBA00022737"/>
    </source>
</evidence>
<name>B0CGB6_ACAM1</name>
<dbReference type="SUPFAM" id="SSF51161">
    <property type="entry name" value="Trimeric LpxA-like enzymes"/>
    <property type="match status" value="1"/>
</dbReference>
<reference evidence="5 6" key="1">
    <citation type="journal article" date="2008" name="Proc. Natl. Acad. Sci. U.S.A.">
        <title>Niche adaptation and genome expansion in the chlorophyll d-producing cyanobacterium Acaryochloris marina.</title>
        <authorList>
            <person name="Swingley W.D."/>
            <person name="Chen M."/>
            <person name="Cheung P.C."/>
            <person name="Conrad A.L."/>
            <person name="Dejesa L.C."/>
            <person name="Hao J."/>
            <person name="Honchak B.M."/>
            <person name="Karbach L.E."/>
            <person name="Kurdoglu A."/>
            <person name="Lahiri S."/>
            <person name="Mastrian S.D."/>
            <person name="Miyashita H."/>
            <person name="Page L."/>
            <person name="Ramakrishna P."/>
            <person name="Satoh S."/>
            <person name="Sattley W.M."/>
            <person name="Shimada Y."/>
            <person name="Taylor H.L."/>
            <person name="Tomo T."/>
            <person name="Tsuchiya T."/>
            <person name="Wang Z.T."/>
            <person name="Raymond J."/>
            <person name="Mimuro M."/>
            <person name="Blankenship R.E."/>
            <person name="Touchman J.W."/>
        </authorList>
    </citation>
    <scope>NUCLEOTIDE SEQUENCE [LARGE SCALE GENOMIC DNA]</scope>
    <source>
        <strain evidence="6">MBIC 11017</strain>
    </source>
</reference>
<evidence type="ECO:0000313" key="5">
    <source>
        <dbReference type="EMBL" id="ABW30669.1"/>
    </source>
</evidence>
<evidence type="ECO:0000256" key="4">
    <source>
        <dbReference type="ARBA" id="ARBA00023315"/>
    </source>
</evidence>
<dbReference type="KEGG" id="amr:AM1_5722"/>
<sequence length="182" mass="19929">MIKNQLLEYIFQDWEVNKLTSLKSRLVLSFFRTSQLLSNLPYPLRLLTYLYQIFTEILFAIELPTDTTIGKNLQLQHGFSLVINRHATIGRDCIIRHSTTIGNKILSDGSVSSSPTIGDHVEIGCNVVILGPIEIGDNAVIGAGAVVVSNVPAHAVVAGNPAKVIRLNHFHSGLSYVSRPLA</sequence>
<dbReference type="Proteomes" id="UP000000268">
    <property type="component" value="Chromosome"/>
</dbReference>
<dbReference type="GO" id="GO:0031470">
    <property type="term" value="C:carboxysome"/>
    <property type="evidence" value="ECO:0007669"/>
    <property type="project" value="UniProtKB-ARBA"/>
</dbReference>
<dbReference type="Pfam" id="PF00132">
    <property type="entry name" value="Hexapep"/>
    <property type="match status" value="1"/>
</dbReference>
<keyword evidence="2" id="KW-0808">Transferase</keyword>
<evidence type="ECO:0000256" key="1">
    <source>
        <dbReference type="ARBA" id="ARBA00007274"/>
    </source>
</evidence>
<comment type="similarity">
    <text evidence="1">Belongs to the transferase hexapeptide repeat family.</text>
</comment>
<evidence type="ECO:0008006" key="7">
    <source>
        <dbReference type="Google" id="ProtNLM"/>
    </source>
</evidence>
<dbReference type="InterPro" id="IPR001451">
    <property type="entry name" value="Hexapep"/>
</dbReference>
<dbReference type="RefSeq" id="WP_012165884.1">
    <property type="nucleotide sequence ID" value="NC_009925.1"/>
</dbReference>
<evidence type="ECO:0000313" key="6">
    <source>
        <dbReference type="Proteomes" id="UP000000268"/>
    </source>
</evidence>
<dbReference type="PROSITE" id="PS00101">
    <property type="entry name" value="HEXAPEP_TRANSFERASES"/>
    <property type="match status" value="1"/>
</dbReference>
<dbReference type="HOGENOM" id="CLU_051638_10_2_3"/>
<dbReference type="eggNOG" id="COG1045">
    <property type="taxonomic scope" value="Bacteria"/>
</dbReference>
<keyword evidence="6" id="KW-1185">Reference proteome</keyword>
<dbReference type="OrthoDB" id="9801697at2"/>
<gene>
    <name evidence="5" type="ordered locus">AM1_5722</name>
</gene>
<keyword evidence="3" id="KW-0677">Repeat</keyword>
<dbReference type="AlphaFoldDB" id="B0CGB6"/>
<organism evidence="5 6">
    <name type="scientific">Acaryochloris marina (strain MBIC 11017)</name>
    <dbReference type="NCBI Taxonomy" id="329726"/>
    <lineage>
        <taxon>Bacteria</taxon>
        <taxon>Bacillati</taxon>
        <taxon>Cyanobacteriota</taxon>
        <taxon>Cyanophyceae</taxon>
        <taxon>Acaryochloridales</taxon>
        <taxon>Acaryochloridaceae</taxon>
        <taxon>Acaryochloris</taxon>
    </lineage>
</organism>
<proteinExistence type="inferred from homology"/>
<keyword evidence="4" id="KW-0012">Acyltransferase</keyword>
<dbReference type="InterPro" id="IPR011004">
    <property type="entry name" value="Trimer_LpxA-like_sf"/>
</dbReference>
<dbReference type="InterPro" id="IPR045304">
    <property type="entry name" value="LbH_SAT"/>
</dbReference>
<dbReference type="GO" id="GO:0016746">
    <property type="term" value="F:acyltransferase activity"/>
    <property type="evidence" value="ECO:0007669"/>
    <property type="project" value="UniProtKB-KW"/>
</dbReference>
<dbReference type="PANTHER" id="PTHR42811">
    <property type="entry name" value="SERINE ACETYLTRANSFERASE"/>
    <property type="match status" value="1"/>
</dbReference>
<dbReference type="Gene3D" id="2.160.10.10">
    <property type="entry name" value="Hexapeptide repeat proteins"/>
    <property type="match status" value="1"/>
</dbReference>
<dbReference type="STRING" id="329726.AM1_5722"/>
<dbReference type="CDD" id="cd03354">
    <property type="entry name" value="LbH_SAT"/>
    <property type="match status" value="1"/>
</dbReference>
<accession>B0CGB6</accession>
<dbReference type="GO" id="GO:0043886">
    <property type="term" value="F:structural constituent of carboxysome shell"/>
    <property type="evidence" value="ECO:0007669"/>
    <property type="project" value="UniProtKB-ARBA"/>
</dbReference>
<evidence type="ECO:0000256" key="2">
    <source>
        <dbReference type="ARBA" id="ARBA00022679"/>
    </source>
</evidence>